<sequence length="663" mass="75867">MGKLCENQQKIYAAYRVANLLGVYEDCSPNGFYQRWKQKNAFMKAQAEEFGIGSTDHFIDAVERTVDQRRAETEWKNADAWKNGTAAFGARYLTPEMYLDYELKSIQLAFATYKGEMVGNHKCHVYTEDEKRAFYDVNQDLFTRYHGDLFSYEEVDLIIEKWLKVQEYQDIIESVVANTHLNETTVNEISAQDVSDEKSDNAVRWITEFEKIWNQMQEEKRLREDKSCQEETKSESSIGNGGRCYYVSSLHGDDANNGAEDQPLKSLYAVNRLDLQPGDQVLLERGSVFENQFLHLNVQGTKEQPIYIGAYGNGAKPLIQTNGQGIWYQNYGNELDAPTHVYRGYVSSAVLLYDCEYLTVENLEISNKGGVFGETYSAPHKMNRTGVAGIAKNRGTLHEIHLSNLYIHDVEGNVYDKHMNNGGIYFTCLKPEAEEKTGVARYENVSVRGCHLKRTSRWGIAVGYSYKCKEFMTAELPDELFERYGHHNIYIADNYVEEIGGDGITVMYAMKPLVEYNSGDSCALEMNDRYYTESEDRAGKVAAGIWPWKCKDALLTYNEMRDMRLNQDSMAWDADSGDGTLYQYNYSHLNEGGCVMFCLEEAIHNEFRYNVSVDDLGGLISPSGNPDAWIHHNVFYHRAEVPFVRPHMDDGKYVAEENEIHLI</sequence>
<accession>A0A173S6Y9</accession>
<dbReference type="STRING" id="39490.ERS852448_00787"/>
<dbReference type="Proteomes" id="UP000095492">
    <property type="component" value="Unassembled WGS sequence"/>
</dbReference>
<evidence type="ECO:0000313" key="2">
    <source>
        <dbReference type="Proteomes" id="UP000095492"/>
    </source>
</evidence>
<dbReference type="EMBL" id="CYYA01000004">
    <property type="protein sequence ID" value="CUM85645.1"/>
    <property type="molecule type" value="Genomic_DNA"/>
</dbReference>
<protein>
    <recommendedName>
        <fullName evidence="3">Right handed beta helix domain-containing protein</fullName>
    </recommendedName>
</protein>
<gene>
    <name evidence="1" type="ORF">ERS852448_00787</name>
</gene>
<name>A0A173S6Y9_EUBRA</name>
<reference evidence="1 2" key="1">
    <citation type="submission" date="2015-09" db="EMBL/GenBank/DDBJ databases">
        <authorList>
            <consortium name="Pathogen Informatics"/>
        </authorList>
    </citation>
    <scope>NUCLEOTIDE SEQUENCE [LARGE SCALE GENOMIC DNA]</scope>
    <source>
        <strain evidence="1 2">2789STDY5608891</strain>
    </source>
</reference>
<dbReference type="InterPro" id="IPR012334">
    <property type="entry name" value="Pectin_lyas_fold"/>
</dbReference>
<dbReference type="GeneID" id="97391370"/>
<proteinExistence type="predicted"/>
<organism evidence="1 2">
    <name type="scientific">Eubacterium ramulus</name>
    <dbReference type="NCBI Taxonomy" id="39490"/>
    <lineage>
        <taxon>Bacteria</taxon>
        <taxon>Bacillati</taxon>
        <taxon>Bacillota</taxon>
        <taxon>Clostridia</taxon>
        <taxon>Eubacteriales</taxon>
        <taxon>Eubacteriaceae</taxon>
        <taxon>Eubacterium</taxon>
    </lineage>
</organism>
<evidence type="ECO:0008006" key="3">
    <source>
        <dbReference type="Google" id="ProtNLM"/>
    </source>
</evidence>
<dbReference type="AlphaFoldDB" id="A0A173S6Y9"/>
<dbReference type="RefSeq" id="WP_242853575.1">
    <property type="nucleotide sequence ID" value="NZ_CP173382.1"/>
</dbReference>
<dbReference type="SUPFAM" id="SSF51126">
    <property type="entry name" value="Pectin lyase-like"/>
    <property type="match status" value="1"/>
</dbReference>
<dbReference type="InterPro" id="IPR011050">
    <property type="entry name" value="Pectin_lyase_fold/virulence"/>
</dbReference>
<dbReference type="Gene3D" id="2.160.20.10">
    <property type="entry name" value="Single-stranded right-handed beta-helix, Pectin lyase-like"/>
    <property type="match status" value="1"/>
</dbReference>
<evidence type="ECO:0000313" key="1">
    <source>
        <dbReference type="EMBL" id="CUM85645.1"/>
    </source>
</evidence>